<dbReference type="AlphaFoldDB" id="A0A3G2USV4"/>
<sequence>MNQSRYVRVRKFAEISGYTEKAIYRKIEDGVWLAGKEFRRAPDGNICIDIEGYEKWVEAGRAAASRR</sequence>
<accession>A0A3G2USV4</accession>
<reference evidence="1 2" key="1">
    <citation type="submission" date="2018-10" db="EMBL/GenBank/DDBJ databases">
        <title>Characterization and genome analysis of a novel bacterium Sphingobium yanoikuyae SJTF8 capable of degrading PAHs.</title>
        <authorList>
            <person name="Yin C."/>
            <person name="Xiong W."/>
            <person name="Liang R."/>
        </authorList>
    </citation>
    <scope>NUCLEOTIDE SEQUENCE [LARGE SCALE GENOMIC DNA]</scope>
    <source>
        <strain evidence="1 2">SJTF8</strain>
    </source>
</reference>
<name>A0A3G2USV4_SPHYA</name>
<dbReference type="RefSeq" id="WP_037512441.1">
    <property type="nucleotide sequence ID" value="NZ_CAIGKD010000007.1"/>
</dbReference>
<protein>
    <submittedName>
        <fullName evidence="1">Excisionase</fullName>
    </submittedName>
</protein>
<evidence type="ECO:0000313" key="2">
    <source>
        <dbReference type="Proteomes" id="UP000280708"/>
    </source>
</evidence>
<gene>
    <name evidence="1" type="ORF">EBF16_14415</name>
</gene>
<evidence type="ECO:0000313" key="1">
    <source>
        <dbReference type="EMBL" id="AYO77965.1"/>
    </source>
</evidence>
<dbReference type="Proteomes" id="UP000280708">
    <property type="component" value="Chromosome"/>
</dbReference>
<dbReference type="EMBL" id="CP033230">
    <property type="protein sequence ID" value="AYO77965.1"/>
    <property type="molecule type" value="Genomic_DNA"/>
</dbReference>
<organism evidence="1 2">
    <name type="scientific">Sphingobium yanoikuyae</name>
    <name type="common">Sphingomonas yanoikuyae</name>
    <dbReference type="NCBI Taxonomy" id="13690"/>
    <lineage>
        <taxon>Bacteria</taxon>
        <taxon>Pseudomonadati</taxon>
        <taxon>Pseudomonadota</taxon>
        <taxon>Alphaproteobacteria</taxon>
        <taxon>Sphingomonadales</taxon>
        <taxon>Sphingomonadaceae</taxon>
        <taxon>Sphingobium</taxon>
    </lineage>
</organism>
<proteinExistence type="predicted"/>